<dbReference type="EMBL" id="MDYQ01000184">
    <property type="protein sequence ID" value="PRP79410.1"/>
    <property type="molecule type" value="Genomic_DNA"/>
</dbReference>
<name>A0A2P6N632_9EUKA</name>
<sequence>MAKHIPHSSECTLTTGLRSDVTYLYAPRAPNVAENDTNIVHRGMAYPVRKSRTVSIEDDKLNVPLLFLPPGSVN</sequence>
<proteinExistence type="predicted"/>
<evidence type="ECO:0000313" key="1">
    <source>
        <dbReference type="EMBL" id="PRP79410.1"/>
    </source>
</evidence>
<organism evidence="1 2">
    <name type="scientific">Planoprotostelium fungivorum</name>
    <dbReference type="NCBI Taxonomy" id="1890364"/>
    <lineage>
        <taxon>Eukaryota</taxon>
        <taxon>Amoebozoa</taxon>
        <taxon>Evosea</taxon>
        <taxon>Variosea</taxon>
        <taxon>Cavosteliida</taxon>
        <taxon>Cavosteliaceae</taxon>
        <taxon>Planoprotostelium</taxon>
    </lineage>
</organism>
<comment type="caution">
    <text evidence="1">The sequence shown here is derived from an EMBL/GenBank/DDBJ whole genome shotgun (WGS) entry which is preliminary data.</text>
</comment>
<dbReference type="InParanoid" id="A0A2P6N632"/>
<gene>
    <name evidence="1" type="ORF">PROFUN_08171</name>
</gene>
<protein>
    <submittedName>
        <fullName evidence="1">Uncharacterized protein</fullName>
    </submittedName>
</protein>
<evidence type="ECO:0000313" key="2">
    <source>
        <dbReference type="Proteomes" id="UP000241769"/>
    </source>
</evidence>
<dbReference type="AlphaFoldDB" id="A0A2P6N632"/>
<dbReference type="Proteomes" id="UP000241769">
    <property type="component" value="Unassembled WGS sequence"/>
</dbReference>
<keyword evidence="2" id="KW-1185">Reference proteome</keyword>
<reference evidence="1 2" key="1">
    <citation type="journal article" date="2018" name="Genome Biol. Evol.">
        <title>Multiple Roots of Fruiting Body Formation in Amoebozoa.</title>
        <authorList>
            <person name="Hillmann F."/>
            <person name="Forbes G."/>
            <person name="Novohradska S."/>
            <person name="Ferling I."/>
            <person name="Riege K."/>
            <person name="Groth M."/>
            <person name="Westermann M."/>
            <person name="Marz M."/>
            <person name="Spaller T."/>
            <person name="Winckler T."/>
            <person name="Schaap P."/>
            <person name="Glockner G."/>
        </authorList>
    </citation>
    <scope>NUCLEOTIDE SEQUENCE [LARGE SCALE GENOMIC DNA]</scope>
    <source>
        <strain evidence="1 2">Jena</strain>
    </source>
</reference>
<accession>A0A2P6N632</accession>